<evidence type="ECO:0000313" key="1">
    <source>
        <dbReference type="EMBL" id="PNJ24116.1"/>
    </source>
</evidence>
<dbReference type="EMBL" id="NDHI03003548">
    <property type="protein sequence ID" value="PNJ24116.1"/>
    <property type="molecule type" value="Genomic_DNA"/>
</dbReference>
<sequence length="63" mass="6694">MVEGPGCTLNGEKIRARVLSGQAVTGVRGSALRSLQGRALHLAASTAVISPQDSFRNERLHHD</sequence>
<dbReference type="Gene3D" id="3.20.190.10">
    <property type="entry name" value="MutM-like, N-terminal"/>
    <property type="match status" value="1"/>
</dbReference>
<dbReference type="AlphaFoldDB" id="A0A2J8STL7"/>
<organism evidence="1">
    <name type="scientific">Pongo abelii</name>
    <name type="common">Sumatran orangutan</name>
    <name type="synonym">Pongo pygmaeus abelii</name>
    <dbReference type="NCBI Taxonomy" id="9601"/>
    <lineage>
        <taxon>Eukaryota</taxon>
        <taxon>Metazoa</taxon>
        <taxon>Chordata</taxon>
        <taxon>Craniata</taxon>
        <taxon>Vertebrata</taxon>
        <taxon>Euteleostomi</taxon>
        <taxon>Mammalia</taxon>
        <taxon>Eutheria</taxon>
        <taxon>Euarchontoglires</taxon>
        <taxon>Primates</taxon>
        <taxon>Haplorrhini</taxon>
        <taxon>Catarrhini</taxon>
        <taxon>Hominidae</taxon>
        <taxon>Pongo</taxon>
    </lineage>
</organism>
<dbReference type="InterPro" id="IPR035937">
    <property type="entry name" value="FPG_N"/>
</dbReference>
<reference evidence="1" key="1">
    <citation type="submission" date="2017-12" db="EMBL/GenBank/DDBJ databases">
        <title>High-resolution comparative analysis of great ape genomes.</title>
        <authorList>
            <person name="Pollen A."/>
            <person name="Hastie A."/>
            <person name="Hormozdiari F."/>
            <person name="Dougherty M."/>
            <person name="Liu R."/>
            <person name="Chaisson M."/>
            <person name="Hoppe E."/>
            <person name="Hill C."/>
            <person name="Pang A."/>
            <person name="Hillier L."/>
            <person name="Baker C."/>
            <person name="Armstrong J."/>
            <person name="Shendure J."/>
            <person name="Paten B."/>
            <person name="Wilson R."/>
            <person name="Chao H."/>
            <person name="Schneider V."/>
            <person name="Ventura M."/>
            <person name="Kronenberg Z."/>
            <person name="Murali S."/>
            <person name="Gordon D."/>
            <person name="Cantsilieris S."/>
            <person name="Munson K."/>
            <person name="Nelson B."/>
            <person name="Raja A."/>
            <person name="Underwood J."/>
            <person name="Diekhans M."/>
            <person name="Fiddes I."/>
            <person name="Haussler D."/>
            <person name="Eichler E."/>
        </authorList>
    </citation>
    <scope>NUCLEOTIDE SEQUENCE [LARGE SCALE GENOMIC DNA]</scope>
    <source>
        <strain evidence="1">Susie</strain>
    </source>
</reference>
<comment type="caution">
    <text evidence="1">The sequence shown here is derived from an EMBL/GenBank/DDBJ whole genome shotgun (WGS) entry which is preliminary data.</text>
</comment>
<proteinExistence type="predicted"/>
<accession>A0A2J8STL7</accession>
<protein>
    <submittedName>
        <fullName evidence="1">NEIL3 isoform 2</fullName>
    </submittedName>
</protein>
<name>A0A2J8STL7_PONAB</name>
<gene>
    <name evidence="1" type="ORF">CR201_G0040611</name>
</gene>